<dbReference type="InterPro" id="IPR002635">
    <property type="entry name" value="Chorion"/>
</dbReference>
<evidence type="ECO:0000313" key="5">
    <source>
        <dbReference type="EMBL" id="CAG4957838.1"/>
    </source>
</evidence>
<keyword evidence="4" id="KW-0732">Signal</keyword>
<feature type="signal peptide" evidence="4">
    <location>
        <begin position="1"/>
        <end position="17"/>
    </location>
</feature>
<name>A0A8S3WG49_PARAO</name>
<dbReference type="GO" id="GO:0042600">
    <property type="term" value="C:egg chorion"/>
    <property type="evidence" value="ECO:0007669"/>
    <property type="project" value="InterPro"/>
</dbReference>
<evidence type="ECO:0000256" key="2">
    <source>
        <dbReference type="ARBA" id="ARBA00022737"/>
    </source>
</evidence>
<evidence type="ECO:0000256" key="1">
    <source>
        <dbReference type="ARBA" id="ARBA00005906"/>
    </source>
</evidence>
<accession>A0A8S3WG49</accession>
<feature type="chain" id="PRO_5035867755" evidence="4">
    <location>
        <begin position="18"/>
        <end position="129"/>
    </location>
</feature>
<evidence type="ECO:0000256" key="3">
    <source>
        <dbReference type="RuleBase" id="RU004378"/>
    </source>
</evidence>
<dbReference type="OrthoDB" id="7490938at2759"/>
<keyword evidence="6" id="KW-1185">Reference proteome</keyword>
<evidence type="ECO:0000256" key="4">
    <source>
        <dbReference type="SAM" id="SignalP"/>
    </source>
</evidence>
<comment type="similarity">
    <text evidence="1 3">Belongs to the chorion protein family.</text>
</comment>
<dbReference type="Pfam" id="PF01723">
    <property type="entry name" value="Chorion_1"/>
    <property type="match status" value="1"/>
</dbReference>
<dbReference type="GO" id="GO:0005213">
    <property type="term" value="F:structural constituent of egg chorion"/>
    <property type="evidence" value="ECO:0007669"/>
    <property type="project" value="InterPro"/>
</dbReference>
<gene>
    <name evidence="5" type="ORF">PAPOLLO_LOCUS5818</name>
</gene>
<dbReference type="Proteomes" id="UP000691718">
    <property type="component" value="Unassembled WGS sequence"/>
</dbReference>
<comment type="caution">
    <text evidence="5">The sequence shown here is derived from an EMBL/GenBank/DDBJ whole genome shotgun (WGS) entry which is preliminary data.</text>
</comment>
<dbReference type="EMBL" id="CAJQZP010000359">
    <property type="protein sequence ID" value="CAG4957838.1"/>
    <property type="molecule type" value="Genomic_DNA"/>
</dbReference>
<proteinExistence type="inferred from homology"/>
<protein>
    <submittedName>
        <fullName evidence="5">(apollo) hypothetical protein</fullName>
    </submittedName>
</protein>
<evidence type="ECO:0000313" key="6">
    <source>
        <dbReference type="Proteomes" id="UP000691718"/>
    </source>
</evidence>
<keyword evidence="2" id="KW-0677">Repeat</keyword>
<reference evidence="5" key="1">
    <citation type="submission" date="2021-04" db="EMBL/GenBank/DDBJ databases">
        <authorList>
            <person name="Tunstrom K."/>
        </authorList>
    </citation>
    <scope>NUCLEOTIDE SEQUENCE</scope>
</reference>
<organism evidence="5 6">
    <name type="scientific">Parnassius apollo</name>
    <name type="common">Apollo butterfly</name>
    <name type="synonym">Papilio apollo</name>
    <dbReference type="NCBI Taxonomy" id="110799"/>
    <lineage>
        <taxon>Eukaryota</taxon>
        <taxon>Metazoa</taxon>
        <taxon>Ecdysozoa</taxon>
        <taxon>Arthropoda</taxon>
        <taxon>Hexapoda</taxon>
        <taxon>Insecta</taxon>
        <taxon>Pterygota</taxon>
        <taxon>Neoptera</taxon>
        <taxon>Endopterygota</taxon>
        <taxon>Lepidoptera</taxon>
        <taxon>Glossata</taxon>
        <taxon>Ditrysia</taxon>
        <taxon>Papilionoidea</taxon>
        <taxon>Papilionidae</taxon>
        <taxon>Parnassiinae</taxon>
        <taxon>Parnassini</taxon>
        <taxon>Parnassius</taxon>
        <taxon>Parnassius</taxon>
    </lineage>
</organism>
<dbReference type="GO" id="GO:0007304">
    <property type="term" value="P:chorion-containing eggshell formation"/>
    <property type="evidence" value="ECO:0007669"/>
    <property type="project" value="InterPro"/>
</dbReference>
<dbReference type="AlphaFoldDB" id="A0A8S3WG49"/>
<sequence length="129" mass="12617">MLRSVCLLACLFQIALGQCSGSLGQIAPVNAVASGPGYGYGELGLVPAYDLGGYRGLSFPGPYNSNGNYGGVGTADVSVVGEMPVAGSTVVVGQVPVVGNVRFGGQIPAGGIFSVSGSCSCGLNGAIIS</sequence>